<protein>
    <submittedName>
        <fullName evidence="2">Uncharacterized protein</fullName>
    </submittedName>
</protein>
<organism evidence="2 3">
    <name type="scientific">Papaver somniferum</name>
    <name type="common">Opium poppy</name>
    <dbReference type="NCBI Taxonomy" id="3469"/>
    <lineage>
        <taxon>Eukaryota</taxon>
        <taxon>Viridiplantae</taxon>
        <taxon>Streptophyta</taxon>
        <taxon>Embryophyta</taxon>
        <taxon>Tracheophyta</taxon>
        <taxon>Spermatophyta</taxon>
        <taxon>Magnoliopsida</taxon>
        <taxon>Ranunculales</taxon>
        <taxon>Papaveraceae</taxon>
        <taxon>Papaveroideae</taxon>
        <taxon>Papaver</taxon>
    </lineage>
</organism>
<dbReference type="Gramene" id="RZC58404">
    <property type="protein sequence ID" value="RZC58404"/>
    <property type="gene ID" value="C5167_005701"/>
</dbReference>
<keyword evidence="3" id="KW-1185">Reference proteome</keyword>
<feature type="region of interest" description="Disordered" evidence="1">
    <location>
        <begin position="42"/>
        <end position="63"/>
    </location>
</feature>
<name>A0A4Y7JB89_PAPSO</name>
<gene>
    <name evidence="2" type="ORF">C5167_005701</name>
</gene>
<reference evidence="2 3" key="1">
    <citation type="journal article" date="2018" name="Science">
        <title>The opium poppy genome and morphinan production.</title>
        <authorList>
            <person name="Guo L."/>
            <person name="Winzer T."/>
            <person name="Yang X."/>
            <person name="Li Y."/>
            <person name="Ning Z."/>
            <person name="He Z."/>
            <person name="Teodor R."/>
            <person name="Lu Y."/>
            <person name="Bowser T.A."/>
            <person name="Graham I.A."/>
            <person name="Ye K."/>
        </authorList>
    </citation>
    <scope>NUCLEOTIDE SEQUENCE [LARGE SCALE GENOMIC DNA]</scope>
    <source>
        <strain evidence="3">cv. HN1</strain>
        <tissue evidence="2">Leaves</tissue>
    </source>
</reference>
<dbReference type="EMBL" id="CM010718">
    <property type="protein sequence ID" value="RZC58404.1"/>
    <property type="molecule type" value="Genomic_DNA"/>
</dbReference>
<accession>A0A4Y7JB89</accession>
<dbReference type="AlphaFoldDB" id="A0A4Y7JB89"/>
<evidence type="ECO:0000313" key="2">
    <source>
        <dbReference type="EMBL" id="RZC58404.1"/>
    </source>
</evidence>
<sequence length="63" mass="7320">MQLTRYDQSTLSSPTKRLNHRTNHMLVILSQVGNEERFCLAPPSEEKKTQTPDHRAQKEDTII</sequence>
<evidence type="ECO:0000313" key="3">
    <source>
        <dbReference type="Proteomes" id="UP000316621"/>
    </source>
</evidence>
<dbReference type="Proteomes" id="UP000316621">
    <property type="component" value="Chromosome 4"/>
</dbReference>
<proteinExistence type="predicted"/>
<evidence type="ECO:0000256" key="1">
    <source>
        <dbReference type="SAM" id="MobiDB-lite"/>
    </source>
</evidence>